<dbReference type="PANTHER" id="PTHR24291:SF175">
    <property type="entry name" value="CYTOCHROME P450"/>
    <property type="match status" value="1"/>
</dbReference>
<name>A0A3M6TQ28_POCDA</name>
<comment type="caution">
    <text evidence="11">The sequence shown here is derived from an EMBL/GenBank/DDBJ whole genome shotgun (WGS) entry which is preliminary data.</text>
</comment>
<dbReference type="PRINTS" id="PR00463">
    <property type="entry name" value="EP450I"/>
</dbReference>
<dbReference type="OrthoDB" id="1470350at2759"/>
<evidence type="ECO:0000256" key="4">
    <source>
        <dbReference type="ARBA" id="ARBA00022723"/>
    </source>
</evidence>
<keyword evidence="5 9" id="KW-0560">Oxidoreductase</keyword>
<comment type="similarity">
    <text evidence="2 9">Belongs to the cytochrome P450 family.</text>
</comment>
<evidence type="ECO:0000256" key="8">
    <source>
        <dbReference type="PIRSR" id="PIRSR602401-1"/>
    </source>
</evidence>
<dbReference type="InterPro" id="IPR017972">
    <property type="entry name" value="Cyt_P450_CS"/>
</dbReference>
<comment type="cofactor">
    <cofactor evidence="1 8">
        <name>heme</name>
        <dbReference type="ChEBI" id="CHEBI:30413"/>
    </cofactor>
</comment>
<dbReference type="Proteomes" id="UP000275408">
    <property type="component" value="Unassembled WGS sequence"/>
</dbReference>
<reference evidence="11 12" key="1">
    <citation type="journal article" date="2018" name="Sci. Rep.">
        <title>Comparative analysis of the Pocillopora damicornis genome highlights role of immune system in coral evolution.</title>
        <authorList>
            <person name="Cunning R."/>
            <person name="Bay R.A."/>
            <person name="Gillette P."/>
            <person name="Baker A.C."/>
            <person name="Traylor-Knowles N."/>
        </authorList>
    </citation>
    <scope>NUCLEOTIDE SEQUENCE [LARGE SCALE GENOMIC DNA]</scope>
    <source>
        <strain evidence="11">RSMAS</strain>
        <tissue evidence="11">Whole animal</tissue>
    </source>
</reference>
<dbReference type="Pfam" id="PF00067">
    <property type="entry name" value="p450"/>
    <property type="match status" value="1"/>
</dbReference>
<evidence type="ECO:0000313" key="12">
    <source>
        <dbReference type="Proteomes" id="UP000275408"/>
    </source>
</evidence>
<dbReference type="GO" id="GO:0005506">
    <property type="term" value="F:iron ion binding"/>
    <property type="evidence" value="ECO:0007669"/>
    <property type="project" value="InterPro"/>
</dbReference>
<dbReference type="PRINTS" id="PR00385">
    <property type="entry name" value="P450"/>
</dbReference>
<feature type="transmembrane region" description="Helical" evidence="10">
    <location>
        <begin position="6"/>
        <end position="27"/>
    </location>
</feature>
<sequence>MELSLIANSILLLPFAAVIVWLAYKFVEEKMSPLQKIPSPPGRWPLIGHVFTFLRSNQLEVLRSWSEKYEPMFVSHQGYAVGKGGCLLYIADPELIKFVASNSHKFYRPDFVARNIPSISAGLFASNGKVHARQKRMIGPAFTSKYLKGFLGIFKENVDNLVKLWSTKLKDPVEVHDDLTHLTLDVIGQSAFGYNFNTVLAGESKVSEAVDLVISGMSFRQLMGKTFIPFFEYLPTSENRRIKTAKEIADNTVLDMIKERRKEKKAGIVREKKDLLDVLMDMYDQETNSVMDDEELRSQVFTFMVAGHETTSVALAWTLYELAKNPEIQAKLREEINSVLYDGTELTWDTVENLMYLEKVIKESLRRHPPAHVTGRSPIEDITIGGYLIPKDTVMILPIDSLQRTSKYWPNPDDFDPTRFDEEEGRTGVKPYTHIPFGVGSRMCIGYKFALMEMKVILATLMKKFWVSEAPECKVEAVPMLTVRPKGLKLLIGLATQS</sequence>
<dbReference type="SUPFAM" id="SSF48264">
    <property type="entry name" value="Cytochrome P450"/>
    <property type="match status" value="1"/>
</dbReference>
<keyword evidence="12" id="KW-1185">Reference proteome</keyword>
<protein>
    <recommendedName>
        <fullName evidence="13">Cytochrome P450</fullName>
    </recommendedName>
</protein>
<keyword evidence="3 8" id="KW-0349">Heme</keyword>
<keyword evidence="10" id="KW-0812">Transmembrane</keyword>
<feature type="binding site" description="axial binding residue" evidence="8">
    <location>
        <position position="444"/>
    </location>
    <ligand>
        <name>heme</name>
        <dbReference type="ChEBI" id="CHEBI:30413"/>
    </ligand>
    <ligandPart>
        <name>Fe</name>
        <dbReference type="ChEBI" id="CHEBI:18248"/>
    </ligandPart>
</feature>
<keyword evidence="4 8" id="KW-0479">Metal-binding</keyword>
<evidence type="ECO:0000256" key="1">
    <source>
        <dbReference type="ARBA" id="ARBA00001971"/>
    </source>
</evidence>
<dbReference type="FunFam" id="1.10.630.10:FF:000182">
    <property type="entry name" value="Cytochrome P450 3A4"/>
    <property type="match status" value="1"/>
</dbReference>
<dbReference type="InterPro" id="IPR050196">
    <property type="entry name" value="Cytochrome_P450_Monoox"/>
</dbReference>
<dbReference type="InterPro" id="IPR036396">
    <property type="entry name" value="Cyt_P450_sf"/>
</dbReference>
<keyword evidence="10" id="KW-0472">Membrane</keyword>
<dbReference type="InterPro" id="IPR002401">
    <property type="entry name" value="Cyt_P450_E_grp-I"/>
</dbReference>
<keyword evidence="7 9" id="KW-0503">Monooxygenase</keyword>
<evidence type="ECO:0000256" key="5">
    <source>
        <dbReference type="ARBA" id="ARBA00023002"/>
    </source>
</evidence>
<dbReference type="PROSITE" id="PS00086">
    <property type="entry name" value="CYTOCHROME_P450"/>
    <property type="match status" value="1"/>
</dbReference>
<evidence type="ECO:0000256" key="7">
    <source>
        <dbReference type="ARBA" id="ARBA00023033"/>
    </source>
</evidence>
<dbReference type="Gene3D" id="1.10.630.10">
    <property type="entry name" value="Cytochrome P450"/>
    <property type="match status" value="1"/>
</dbReference>
<evidence type="ECO:0000256" key="6">
    <source>
        <dbReference type="ARBA" id="ARBA00023004"/>
    </source>
</evidence>
<dbReference type="GO" id="GO:0016705">
    <property type="term" value="F:oxidoreductase activity, acting on paired donors, with incorporation or reduction of molecular oxygen"/>
    <property type="evidence" value="ECO:0007669"/>
    <property type="project" value="InterPro"/>
</dbReference>
<dbReference type="AlphaFoldDB" id="A0A3M6TQ28"/>
<evidence type="ECO:0000256" key="2">
    <source>
        <dbReference type="ARBA" id="ARBA00010617"/>
    </source>
</evidence>
<evidence type="ECO:0000256" key="9">
    <source>
        <dbReference type="RuleBase" id="RU000461"/>
    </source>
</evidence>
<dbReference type="InterPro" id="IPR001128">
    <property type="entry name" value="Cyt_P450"/>
</dbReference>
<keyword evidence="6 8" id="KW-0408">Iron</keyword>
<dbReference type="GO" id="GO:0020037">
    <property type="term" value="F:heme binding"/>
    <property type="evidence" value="ECO:0007669"/>
    <property type="project" value="InterPro"/>
</dbReference>
<dbReference type="OMA" id="HERSMAI"/>
<organism evidence="11 12">
    <name type="scientific">Pocillopora damicornis</name>
    <name type="common">Cauliflower coral</name>
    <name type="synonym">Millepora damicornis</name>
    <dbReference type="NCBI Taxonomy" id="46731"/>
    <lineage>
        <taxon>Eukaryota</taxon>
        <taxon>Metazoa</taxon>
        <taxon>Cnidaria</taxon>
        <taxon>Anthozoa</taxon>
        <taxon>Hexacorallia</taxon>
        <taxon>Scleractinia</taxon>
        <taxon>Astrocoeniina</taxon>
        <taxon>Pocilloporidae</taxon>
        <taxon>Pocillopora</taxon>
    </lineage>
</organism>
<accession>A0A3M6TQ28</accession>
<dbReference type="PANTHER" id="PTHR24291">
    <property type="entry name" value="CYTOCHROME P450 FAMILY 4"/>
    <property type="match status" value="1"/>
</dbReference>
<proteinExistence type="inferred from homology"/>
<evidence type="ECO:0000256" key="3">
    <source>
        <dbReference type="ARBA" id="ARBA00022617"/>
    </source>
</evidence>
<evidence type="ECO:0000256" key="10">
    <source>
        <dbReference type="SAM" id="Phobius"/>
    </source>
</evidence>
<dbReference type="STRING" id="46731.A0A3M6TQ28"/>
<keyword evidence="10" id="KW-1133">Transmembrane helix</keyword>
<dbReference type="EMBL" id="RCHS01003197">
    <property type="protein sequence ID" value="RMX43480.1"/>
    <property type="molecule type" value="Genomic_DNA"/>
</dbReference>
<evidence type="ECO:0008006" key="13">
    <source>
        <dbReference type="Google" id="ProtNLM"/>
    </source>
</evidence>
<dbReference type="GO" id="GO:0004497">
    <property type="term" value="F:monooxygenase activity"/>
    <property type="evidence" value="ECO:0007669"/>
    <property type="project" value="UniProtKB-KW"/>
</dbReference>
<evidence type="ECO:0000313" key="11">
    <source>
        <dbReference type="EMBL" id="RMX43480.1"/>
    </source>
</evidence>
<gene>
    <name evidence="11" type="ORF">pdam_00001954</name>
</gene>